<evidence type="ECO:0000256" key="2">
    <source>
        <dbReference type="ARBA" id="ARBA00005268"/>
    </source>
</evidence>
<dbReference type="eggNOG" id="COG0390">
    <property type="taxonomic scope" value="Bacteria"/>
</dbReference>
<dbReference type="EMBL" id="CP001344">
    <property type="protein sequence ID" value="ACL45840.1"/>
    <property type="molecule type" value="Genomic_DNA"/>
</dbReference>
<proteinExistence type="inferred from homology"/>
<evidence type="ECO:0000256" key="5">
    <source>
        <dbReference type="ARBA" id="ARBA00023136"/>
    </source>
</evidence>
<name>B8HR19_CYAP4</name>
<protein>
    <recommendedName>
        <fullName evidence="8">Iron export ABC transporter permease subunit FetB</fullName>
    </recommendedName>
</protein>
<dbReference type="PANTHER" id="PTHR30028:SF0">
    <property type="entry name" value="PROTEIN ALUMINUM SENSITIVE 3"/>
    <property type="match status" value="1"/>
</dbReference>
<dbReference type="PANTHER" id="PTHR30028">
    <property type="entry name" value="UPF0014 INNER MEMBRANE PROTEIN YBBM-RELATED"/>
    <property type="match status" value="1"/>
</dbReference>
<evidence type="ECO:0000256" key="6">
    <source>
        <dbReference type="SAM" id="Phobius"/>
    </source>
</evidence>
<evidence type="ECO:0000256" key="1">
    <source>
        <dbReference type="ARBA" id="ARBA00004141"/>
    </source>
</evidence>
<keyword evidence="4 6" id="KW-1133">Transmembrane helix</keyword>
<evidence type="ECO:0000256" key="3">
    <source>
        <dbReference type="ARBA" id="ARBA00022692"/>
    </source>
</evidence>
<feature type="transmembrane region" description="Helical" evidence="6">
    <location>
        <begin position="93"/>
        <end position="114"/>
    </location>
</feature>
<evidence type="ECO:0000313" key="7">
    <source>
        <dbReference type="EMBL" id="ACL45840.1"/>
    </source>
</evidence>
<evidence type="ECO:0000256" key="4">
    <source>
        <dbReference type="ARBA" id="ARBA00022989"/>
    </source>
</evidence>
<evidence type="ECO:0008006" key="8">
    <source>
        <dbReference type="Google" id="ProtNLM"/>
    </source>
</evidence>
<dbReference type="HOGENOM" id="CLU_076147_1_0_3"/>
<organism evidence="7">
    <name type="scientific">Cyanothece sp. (strain PCC 7425 / ATCC 29141)</name>
    <dbReference type="NCBI Taxonomy" id="395961"/>
    <lineage>
        <taxon>Bacteria</taxon>
        <taxon>Bacillati</taxon>
        <taxon>Cyanobacteriota</taxon>
        <taxon>Cyanophyceae</taxon>
        <taxon>Gomontiellales</taxon>
        <taxon>Cyanothecaceae</taxon>
        <taxon>Cyanothece</taxon>
    </lineage>
</organism>
<accession>B8HR19</accession>
<dbReference type="GO" id="GO:0005886">
    <property type="term" value="C:plasma membrane"/>
    <property type="evidence" value="ECO:0007669"/>
    <property type="project" value="TreeGrafter"/>
</dbReference>
<reference evidence="7" key="1">
    <citation type="submission" date="2009-01" db="EMBL/GenBank/DDBJ databases">
        <title>Complete sequence of chromosome Cyanothece sp. PCC 7425.</title>
        <authorList>
            <consortium name="US DOE Joint Genome Institute"/>
            <person name="Lucas S."/>
            <person name="Copeland A."/>
            <person name="Lapidus A."/>
            <person name="Glavina del Rio T."/>
            <person name="Dalin E."/>
            <person name="Tice H."/>
            <person name="Bruce D."/>
            <person name="Goodwin L."/>
            <person name="Pitluck S."/>
            <person name="Sims D."/>
            <person name="Meineke L."/>
            <person name="Brettin T."/>
            <person name="Detter J.C."/>
            <person name="Han C."/>
            <person name="Larimer F."/>
            <person name="Land M."/>
            <person name="Hauser L."/>
            <person name="Kyrpides N."/>
            <person name="Ovchinnikova G."/>
            <person name="Liberton M."/>
            <person name="Stoeckel J."/>
            <person name="Banerjee A."/>
            <person name="Singh A."/>
            <person name="Page L."/>
            <person name="Sato H."/>
            <person name="Zhao L."/>
            <person name="Sherman L."/>
            <person name="Pakrasi H."/>
            <person name="Richardson P."/>
        </authorList>
    </citation>
    <scope>NUCLEOTIDE SEQUENCE</scope>
    <source>
        <strain evidence="7">PCC 7425</strain>
    </source>
</reference>
<dbReference type="OrthoDB" id="9791807at2"/>
<dbReference type="Pfam" id="PF03649">
    <property type="entry name" value="UPF0014"/>
    <property type="match status" value="1"/>
</dbReference>
<comment type="subcellular location">
    <subcellularLocation>
        <location evidence="1">Membrane</location>
        <topology evidence="1">Multi-pass membrane protein</topology>
    </subcellularLocation>
</comment>
<feature type="transmembrane region" description="Helical" evidence="6">
    <location>
        <begin position="12"/>
        <end position="32"/>
    </location>
</feature>
<sequence>MELILLQPQDLILALGLIAIAIGLSAWQNLGLEWQLTLAAGRTLLQLMVVGYLLAAIFAWKNPVAVLGVLGIMLTIATIEARNRIGKKIPNLLPLVWGALLVSTAATLSYINLLVIRPPNWYDPQYLIPLGGIVLGNAMNGAAIGGERLARTIQSSRNEIETHLCLGATPEQVIAPYRKEAIRAGLIPTLNQMMVIGIVQLPGMITGQILSGIDPQEAASYQILIMFMLAFANLITTSLVTQGLYRQFFTSADQLVI</sequence>
<dbReference type="AlphaFoldDB" id="B8HR19"/>
<gene>
    <name evidence="7" type="ordered locus">Cyan7425_3518</name>
</gene>
<keyword evidence="3 6" id="KW-0812">Transmembrane</keyword>
<feature type="transmembrane region" description="Helical" evidence="6">
    <location>
        <begin position="219"/>
        <end position="240"/>
    </location>
</feature>
<dbReference type="InterPro" id="IPR005226">
    <property type="entry name" value="UPF0014_fam"/>
</dbReference>
<comment type="similarity">
    <text evidence="2">Belongs to the UPF0014 family.</text>
</comment>
<keyword evidence="5 6" id="KW-0472">Membrane</keyword>
<dbReference type="KEGG" id="cyn:Cyan7425_3518"/>
<feature type="transmembrane region" description="Helical" evidence="6">
    <location>
        <begin position="64"/>
        <end position="81"/>
    </location>
</feature>
<feature type="transmembrane region" description="Helical" evidence="6">
    <location>
        <begin position="39"/>
        <end position="58"/>
    </location>
</feature>
<feature type="transmembrane region" description="Helical" evidence="6">
    <location>
        <begin position="126"/>
        <end position="146"/>
    </location>
</feature>